<accession>A0A849V7A7</accession>
<evidence type="ECO:0008006" key="3">
    <source>
        <dbReference type="Google" id="ProtNLM"/>
    </source>
</evidence>
<dbReference type="GO" id="GO:0016706">
    <property type="term" value="F:2-oxoglutarate-dependent dioxygenase activity"/>
    <property type="evidence" value="ECO:0007669"/>
    <property type="project" value="UniProtKB-ARBA"/>
</dbReference>
<name>A0A849V7A7_9GAMM</name>
<comment type="caution">
    <text evidence="1">The sequence shown here is derived from an EMBL/GenBank/DDBJ whole genome shotgun (WGS) entry which is preliminary data.</text>
</comment>
<keyword evidence="2" id="KW-1185">Reference proteome</keyword>
<dbReference type="SUPFAM" id="SSF51197">
    <property type="entry name" value="Clavaminate synthase-like"/>
    <property type="match status" value="1"/>
</dbReference>
<dbReference type="Gene3D" id="2.60.120.620">
    <property type="entry name" value="q2cbj1_9rhob like domain"/>
    <property type="match status" value="1"/>
</dbReference>
<reference evidence="1 2" key="1">
    <citation type="submission" date="2020-04" db="EMBL/GenBank/DDBJ databases">
        <title>Pseudoalteromonas caenipelagi sp. nov., isolated from a tidal flat.</title>
        <authorList>
            <person name="Park S."/>
            <person name="Yoon J.-H."/>
        </authorList>
    </citation>
    <scope>NUCLEOTIDE SEQUENCE [LARGE SCALE GENOMIC DNA]</scope>
    <source>
        <strain evidence="1 2">JBTF-M23</strain>
    </source>
</reference>
<gene>
    <name evidence="1" type="ORF">HG263_00885</name>
</gene>
<sequence length="298" mass="34725">MALKENAVCFLEPLYEERVIDKLNAALDIIFANKSGERRYADALELYQSGVFNDIVTPKLISLIFSFFPNPVLYHFHSYEITGQQDKPHIAADNFLDGWHRDIDCIYDIKTKGVQHITLFIYLTDVNDGDGAFEICNKNLGFFSRLFKNSNFFRVTGEKGHTFLFNRTAFHRASPNRNSKNRRVLKISFQDKSTVMPPLNVNIKSHEKRFKIHQTMENINKSDIVVRSLFGDKNICNHDVSAKVKEFYYKEALNELVPEHDVLFKCPMNFLQEFRAVAKDIVYLKHLVFSQILRCIKR</sequence>
<protein>
    <recommendedName>
        <fullName evidence="3">Phytanoyl-CoA dioxygenase PhyH</fullName>
    </recommendedName>
</protein>
<evidence type="ECO:0000313" key="1">
    <source>
        <dbReference type="EMBL" id="NOU49106.1"/>
    </source>
</evidence>
<dbReference type="RefSeq" id="WP_171624205.1">
    <property type="nucleotide sequence ID" value="NZ_JABBPG010000001.1"/>
</dbReference>
<dbReference type="AlphaFoldDB" id="A0A849V7A7"/>
<evidence type="ECO:0000313" key="2">
    <source>
        <dbReference type="Proteomes" id="UP000586305"/>
    </source>
</evidence>
<dbReference type="Proteomes" id="UP000586305">
    <property type="component" value="Unassembled WGS sequence"/>
</dbReference>
<dbReference type="EMBL" id="JABBPG010000001">
    <property type="protein sequence ID" value="NOU49106.1"/>
    <property type="molecule type" value="Genomic_DNA"/>
</dbReference>
<dbReference type="InterPro" id="IPR008775">
    <property type="entry name" value="Phytyl_CoA_dOase-like"/>
</dbReference>
<proteinExistence type="predicted"/>
<dbReference type="Pfam" id="PF05721">
    <property type="entry name" value="PhyH"/>
    <property type="match status" value="1"/>
</dbReference>
<organism evidence="1 2">
    <name type="scientific">Pseudoalteromonas caenipelagi</name>
    <dbReference type="NCBI Taxonomy" id="2726988"/>
    <lineage>
        <taxon>Bacteria</taxon>
        <taxon>Pseudomonadati</taxon>
        <taxon>Pseudomonadota</taxon>
        <taxon>Gammaproteobacteria</taxon>
        <taxon>Alteromonadales</taxon>
        <taxon>Pseudoalteromonadaceae</taxon>
        <taxon>Pseudoalteromonas</taxon>
    </lineage>
</organism>